<evidence type="ECO:0000313" key="7">
    <source>
        <dbReference type="Proteomes" id="UP000838756"/>
    </source>
</evidence>
<keyword evidence="2" id="KW-0963">Cytoplasm</keyword>
<dbReference type="AlphaFoldDB" id="A0A8S4S0M3"/>
<dbReference type="GO" id="GO:0035082">
    <property type="term" value="P:axoneme assembly"/>
    <property type="evidence" value="ECO:0007669"/>
    <property type="project" value="TreeGrafter"/>
</dbReference>
<protein>
    <submittedName>
        <fullName evidence="6">Jg23049 protein</fullName>
    </submittedName>
</protein>
<dbReference type="PANTHER" id="PTHR13159:SF0">
    <property type="entry name" value="RADIAL SPOKE HEAD 6 HOMOLOG A"/>
    <property type="match status" value="1"/>
</dbReference>
<dbReference type="PANTHER" id="PTHR13159">
    <property type="entry name" value="RADIAL SPOKEHEAD-RELATED"/>
    <property type="match status" value="1"/>
</dbReference>
<keyword evidence="3" id="KW-0969">Cilium</keyword>
<proteinExistence type="predicted"/>
<reference evidence="6" key="1">
    <citation type="submission" date="2022-03" db="EMBL/GenBank/DDBJ databases">
        <authorList>
            <person name="Lindestad O."/>
        </authorList>
    </citation>
    <scope>NUCLEOTIDE SEQUENCE</scope>
</reference>
<keyword evidence="5" id="KW-0966">Cell projection</keyword>
<accession>A0A8S4S0M3</accession>
<name>A0A8S4S0M3_9NEOP</name>
<evidence type="ECO:0000256" key="5">
    <source>
        <dbReference type="ARBA" id="ARBA00023273"/>
    </source>
</evidence>
<gene>
    <name evidence="6" type="primary">jg23049</name>
    <name evidence="6" type="ORF">PAEG_LOCUS20747</name>
</gene>
<dbReference type="InterPro" id="IPR006802">
    <property type="entry name" value="Radial_spoke"/>
</dbReference>
<sequence>MSQTFLLEPDIIAAAENVMPDLNNELVLAKNFLKQQCAATGDTLYDHLVDVIHKILSQKPPDVVDQFEQYSWEVKNEKFRPNFDLLNDIYRSPEQLQLVRRVEEMFQVSLYALL</sequence>
<comment type="subcellular location">
    <subcellularLocation>
        <location evidence="1">Cytoplasm</location>
        <location evidence="1">Cytoskeleton</location>
        <location evidence="1">Cilium axoneme</location>
    </subcellularLocation>
</comment>
<evidence type="ECO:0000256" key="4">
    <source>
        <dbReference type="ARBA" id="ARBA00023212"/>
    </source>
</evidence>
<dbReference type="EMBL" id="CAKXAJ010025865">
    <property type="protein sequence ID" value="CAH2244838.1"/>
    <property type="molecule type" value="Genomic_DNA"/>
</dbReference>
<keyword evidence="4" id="KW-0206">Cytoskeleton</keyword>
<dbReference type="Pfam" id="PF04712">
    <property type="entry name" value="Radial_spoke"/>
    <property type="match status" value="1"/>
</dbReference>
<dbReference type="GO" id="GO:0060294">
    <property type="term" value="P:cilium movement involved in cell motility"/>
    <property type="evidence" value="ECO:0007669"/>
    <property type="project" value="InterPro"/>
</dbReference>
<evidence type="ECO:0000256" key="1">
    <source>
        <dbReference type="ARBA" id="ARBA00004430"/>
    </source>
</evidence>
<evidence type="ECO:0000313" key="6">
    <source>
        <dbReference type="EMBL" id="CAH2244838.1"/>
    </source>
</evidence>
<evidence type="ECO:0000256" key="2">
    <source>
        <dbReference type="ARBA" id="ARBA00022490"/>
    </source>
</evidence>
<dbReference type="OrthoDB" id="272202at2759"/>
<comment type="caution">
    <text evidence="6">The sequence shown here is derived from an EMBL/GenBank/DDBJ whole genome shotgun (WGS) entry which is preliminary data.</text>
</comment>
<organism evidence="6 7">
    <name type="scientific">Pararge aegeria aegeria</name>
    <dbReference type="NCBI Taxonomy" id="348720"/>
    <lineage>
        <taxon>Eukaryota</taxon>
        <taxon>Metazoa</taxon>
        <taxon>Ecdysozoa</taxon>
        <taxon>Arthropoda</taxon>
        <taxon>Hexapoda</taxon>
        <taxon>Insecta</taxon>
        <taxon>Pterygota</taxon>
        <taxon>Neoptera</taxon>
        <taxon>Endopterygota</taxon>
        <taxon>Lepidoptera</taxon>
        <taxon>Glossata</taxon>
        <taxon>Ditrysia</taxon>
        <taxon>Papilionoidea</taxon>
        <taxon>Nymphalidae</taxon>
        <taxon>Satyrinae</taxon>
        <taxon>Satyrini</taxon>
        <taxon>Parargina</taxon>
        <taxon>Pararge</taxon>
    </lineage>
</organism>
<evidence type="ECO:0000256" key="3">
    <source>
        <dbReference type="ARBA" id="ARBA00023069"/>
    </source>
</evidence>
<keyword evidence="7" id="KW-1185">Reference proteome</keyword>
<dbReference type="GO" id="GO:0001534">
    <property type="term" value="C:radial spoke"/>
    <property type="evidence" value="ECO:0007669"/>
    <property type="project" value="InterPro"/>
</dbReference>
<dbReference type="Proteomes" id="UP000838756">
    <property type="component" value="Unassembled WGS sequence"/>
</dbReference>
<dbReference type="CDD" id="cd22963">
    <property type="entry name" value="DD_CrRSP4-like"/>
    <property type="match status" value="1"/>
</dbReference>